<dbReference type="InterPro" id="IPR043128">
    <property type="entry name" value="Rev_trsase/Diguanyl_cyclase"/>
</dbReference>
<evidence type="ECO:0000256" key="1">
    <source>
        <dbReference type="SAM" id="MobiDB-lite"/>
    </source>
</evidence>
<keyword evidence="5" id="KW-1185">Reference proteome</keyword>
<dbReference type="CDD" id="cd01948">
    <property type="entry name" value="EAL"/>
    <property type="match status" value="1"/>
</dbReference>
<dbReference type="InterPro" id="IPR029787">
    <property type="entry name" value="Nucleotide_cyclase"/>
</dbReference>
<dbReference type="NCBIfam" id="TIGR00254">
    <property type="entry name" value="GGDEF"/>
    <property type="match status" value="1"/>
</dbReference>
<accession>B9K4C5</accession>
<sequence>MPLISQMVTRQTEARRKQEEQGRLLRMIDDMPVAVMTVEPEGFTITYANETSKDLIRSIEHLLPLKADGLLGSSIDVFHRHPEHERRILSDPKNLPHNARIDLGPEVLDLKVSAIMADDDTYLGPMLTWAIVTKEVEAERQIRHLAHYDTLTGLANRVTFNENMDSALALPGDGPALLFIDLDGFKIVNDTSGHRVGDEFAILVPHVETSELETFASRIIETLSLPYDQILMGASIGIAIAPIHGDTGESLLARADIALYAAKAAGKGTHRTFSENMESRIQKRVRLCAKLRTSLATRQGMFVFYQPIIDAHTKKITAREALVRWLHPERGWISPAEFVPIAEESGLIDQLGDFVLNTACLDAAGWSDAARVAVNVSAAQLGKGTIASAILAALTRSGLSPYRLEIEVTETAMLYDEHGVIGDLRRIRDMGVRVALDDFGTGYSSLTHLRAFPFDKIKIDGSFVKDAVERPESAAIVRAIADLGKRLGVTTVAEGVETEAHLIRVLEEGCTEVQGYFYGKPVPSERDAGTIAELNHRKVKTA</sequence>
<keyword evidence="4" id="KW-0614">Plasmid</keyword>
<dbReference type="CDD" id="cd01949">
    <property type="entry name" value="GGDEF"/>
    <property type="match status" value="1"/>
</dbReference>
<proteinExistence type="predicted"/>
<dbReference type="Gene3D" id="3.20.20.450">
    <property type="entry name" value="EAL domain"/>
    <property type="match status" value="1"/>
</dbReference>
<organism evidence="4 5">
    <name type="scientific">Allorhizobium ampelinum (strain ATCC BAA-846 / DSM 112012 / S4)</name>
    <name type="common">Agrobacterium vitis (strain S4)</name>
    <dbReference type="NCBI Taxonomy" id="311402"/>
    <lineage>
        <taxon>Bacteria</taxon>
        <taxon>Pseudomonadati</taxon>
        <taxon>Pseudomonadota</taxon>
        <taxon>Alphaproteobacteria</taxon>
        <taxon>Hyphomicrobiales</taxon>
        <taxon>Rhizobiaceae</taxon>
        <taxon>Rhizobium/Agrobacterium group</taxon>
        <taxon>Allorhizobium</taxon>
        <taxon>Allorhizobium ampelinum</taxon>
    </lineage>
</organism>
<dbReference type="Pfam" id="PF00563">
    <property type="entry name" value="EAL"/>
    <property type="match status" value="1"/>
</dbReference>
<dbReference type="SUPFAM" id="SSF141868">
    <property type="entry name" value="EAL domain-like"/>
    <property type="match status" value="1"/>
</dbReference>
<dbReference type="HOGENOM" id="CLU_000445_70_20_5"/>
<dbReference type="SMART" id="SM00052">
    <property type="entry name" value="EAL"/>
    <property type="match status" value="1"/>
</dbReference>
<evidence type="ECO:0000259" key="3">
    <source>
        <dbReference type="PROSITE" id="PS50887"/>
    </source>
</evidence>
<dbReference type="InterPro" id="IPR000160">
    <property type="entry name" value="GGDEF_dom"/>
</dbReference>
<protein>
    <submittedName>
        <fullName evidence="4">GGDEF family protein</fullName>
    </submittedName>
</protein>
<dbReference type="PROSITE" id="PS50887">
    <property type="entry name" value="GGDEF"/>
    <property type="match status" value="1"/>
</dbReference>
<name>B9K4C5_ALLAM</name>
<evidence type="ECO:0000259" key="2">
    <source>
        <dbReference type="PROSITE" id="PS50883"/>
    </source>
</evidence>
<dbReference type="PANTHER" id="PTHR44757">
    <property type="entry name" value="DIGUANYLATE CYCLASE DGCP"/>
    <property type="match status" value="1"/>
</dbReference>
<gene>
    <name evidence="4" type="ordered locus">Avi_8068</name>
</gene>
<feature type="domain" description="GGDEF" evidence="3">
    <location>
        <begin position="127"/>
        <end position="275"/>
    </location>
</feature>
<dbReference type="SMART" id="SM00267">
    <property type="entry name" value="GGDEF"/>
    <property type="match status" value="1"/>
</dbReference>
<dbReference type="Pfam" id="PF00990">
    <property type="entry name" value="GGDEF"/>
    <property type="match status" value="1"/>
</dbReference>
<dbReference type="SUPFAM" id="SSF55073">
    <property type="entry name" value="Nucleotide cyclase"/>
    <property type="match status" value="1"/>
</dbReference>
<dbReference type="InterPro" id="IPR001633">
    <property type="entry name" value="EAL_dom"/>
</dbReference>
<dbReference type="Proteomes" id="UP000001596">
    <property type="component" value="Plasmid pTiS4"/>
</dbReference>
<dbReference type="InterPro" id="IPR035919">
    <property type="entry name" value="EAL_sf"/>
</dbReference>
<geneLocation type="plasmid" evidence="4 5">
    <name>pTiS4</name>
</geneLocation>
<evidence type="ECO:0000313" key="5">
    <source>
        <dbReference type="Proteomes" id="UP000001596"/>
    </source>
</evidence>
<dbReference type="AlphaFoldDB" id="B9K4C5"/>
<evidence type="ECO:0000313" key="4">
    <source>
        <dbReference type="EMBL" id="ACM39575.1"/>
    </source>
</evidence>
<dbReference type="Gene3D" id="3.30.70.270">
    <property type="match status" value="2"/>
</dbReference>
<feature type="domain" description="EAL" evidence="2">
    <location>
        <begin position="284"/>
        <end position="535"/>
    </location>
</feature>
<dbReference type="PROSITE" id="PS50883">
    <property type="entry name" value="EAL"/>
    <property type="match status" value="1"/>
</dbReference>
<feature type="compositionally biased region" description="Polar residues" evidence="1">
    <location>
        <begin position="1"/>
        <end position="11"/>
    </location>
</feature>
<dbReference type="InterPro" id="IPR052155">
    <property type="entry name" value="Biofilm_reg_signaling"/>
</dbReference>
<dbReference type="Gene3D" id="3.30.450.20">
    <property type="entry name" value="PAS domain"/>
    <property type="match status" value="1"/>
</dbReference>
<dbReference type="PANTHER" id="PTHR44757:SF2">
    <property type="entry name" value="BIOFILM ARCHITECTURE MAINTENANCE PROTEIN MBAA"/>
    <property type="match status" value="1"/>
</dbReference>
<reference evidence="4 5" key="1">
    <citation type="journal article" date="2009" name="J. Bacteriol.">
        <title>Genome sequences of three Agrobacterium biovars help elucidate the evolution of multichromosome genomes in bacteria.</title>
        <authorList>
            <person name="Slater S.C."/>
            <person name="Goldman B.S."/>
            <person name="Goodner B."/>
            <person name="Setubal J.C."/>
            <person name="Farrand S.K."/>
            <person name="Nester E.W."/>
            <person name="Burr T.J."/>
            <person name="Banta L."/>
            <person name="Dickerman A.W."/>
            <person name="Paulsen I."/>
            <person name="Otten L."/>
            <person name="Suen G."/>
            <person name="Welch R."/>
            <person name="Almeida N.F."/>
            <person name="Arnold F."/>
            <person name="Burton O.T."/>
            <person name="Du Z."/>
            <person name="Ewing A."/>
            <person name="Godsy E."/>
            <person name="Heisel S."/>
            <person name="Houmiel K.L."/>
            <person name="Jhaveri J."/>
            <person name="Lu J."/>
            <person name="Miller N.M."/>
            <person name="Norton S."/>
            <person name="Chen Q."/>
            <person name="Phoolcharoen W."/>
            <person name="Ohlin V."/>
            <person name="Ondrusek D."/>
            <person name="Pride N."/>
            <person name="Stricklin S.L."/>
            <person name="Sun J."/>
            <person name="Wheeler C."/>
            <person name="Wilson L."/>
            <person name="Zhu H."/>
            <person name="Wood D.W."/>
        </authorList>
    </citation>
    <scope>NUCLEOTIDE SEQUENCE [LARGE SCALE GENOMIC DNA]</scope>
    <source>
        <strain evidence="5">S4 / ATCC BAA-846</strain>
        <plasmid evidence="4 5">pTiS4</plasmid>
    </source>
</reference>
<dbReference type="EMBL" id="CP000637">
    <property type="protein sequence ID" value="ACM39575.1"/>
    <property type="molecule type" value="Genomic_DNA"/>
</dbReference>
<dbReference type="KEGG" id="avi:Avi_8068"/>
<feature type="region of interest" description="Disordered" evidence="1">
    <location>
        <begin position="1"/>
        <end position="20"/>
    </location>
</feature>